<feature type="domain" description="GUN4-like" evidence="2">
    <location>
        <begin position="125"/>
        <end position="173"/>
    </location>
</feature>
<dbReference type="Gene3D" id="1.25.40.620">
    <property type="match status" value="1"/>
</dbReference>
<evidence type="ECO:0000313" key="3">
    <source>
        <dbReference type="EMBL" id="KAF5843843.1"/>
    </source>
</evidence>
<dbReference type="EMBL" id="MU069437">
    <property type="protein sequence ID" value="KAF5843843.1"/>
    <property type="molecule type" value="Genomic_DNA"/>
</dbReference>
<name>A0ABQ7HAG1_DUNSA</name>
<sequence length="181" mass="19520">SPTLFSTQTCITRTGSLVREMQALHRNSSLVGSCSTSCSQQSVSRLPVRSLLPSESTAGQRIHASLSCSTSTSKVTSSRPSSTRVCAGKLDDMPLFGSSTSSLSGKPSSAKPESKPKLDDIPLESEVSMDYTALRDFLKAGDWRKAEDETRALLIRLAGEDALKRGWVYFTEVCTRTMGCS</sequence>
<evidence type="ECO:0000259" key="2">
    <source>
        <dbReference type="Pfam" id="PF05419"/>
    </source>
</evidence>
<accession>A0ABQ7HAG1</accession>
<dbReference type="InterPro" id="IPR008629">
    <property type="entry name" value="GUN4-like"/>
</dbReference>
<dbReference type="Proteomes" id="UP000815325">
    <property type="component" value="Unassembled WGS sequence"/>
</dbReference>
<feature type="compositionally biased region" description="Low complexity" evidence="1">
    <location>
        <begin position="98"/>
        <end position="111"/>
    </location>
</feature>
<comment type="caution">
    <text evidence="3">The sequence shown here is derived from an EMBL/GenBank/DDBJ whole genome shotgun (WGS) entry which is preliminary data.</text>
</comment>
<dbReference type="SUPFAM" id="SSF140869">
    <property type="entry name" value="GUN4-like"/>
    <property type="match status" value="1"/>
</dbReference>
<dbReference type="InterPro" id="IPR037215">
    <property type="entry name" value="GUN4-like_sf"/>
</dbReference>
<dbReference type="PANTHER" id="PTHR34800:SF1">
    <property type="entry name" value="TETRAPYRROLE-BINDING PROTEIN, CHLOROPLASTIC"/>
    <property type="match status" value="1"/>
</dbReference>
<dbReference type="Pfam" id="PF05419">
    <property type="entry name" value="GUN4"/>
    <property type="match status" value="1"/>
</dbReference>
<gene>
    <name evidence="3" type="ORF">DUNSADRAFT_5080</name>
</gene>
<keyword evidence="4" id="KW-1185">Reference proteome</keyword>
<proteinExistence type="predicted"/>
<evidence type="ECO:0000256" key="1">
    <source>
        <dbReference type="SAM" id="MobiDB-lite"/>
    </source>
</evidence>
<organism evidence="3 4">
    <name type="scientific">Dunaliella salina</name>
    <name type="common">Green alga</name>
    <name type="synonym">Protococcus salinus</name>
    <dbReference type="NCBI Taxonomy" id="3046"/>
    <lineage>
        <taxon>Eukaryota</taxon>
        <taxon>Viridiplantae</taxon>
        <taxon>Chlorophyta</taxon>
        <taxon>core chlorophytes</taxon>
        <taxon>Chlorophyceae</taxon>
        <taxon>CS clade</taxon>
        <taxon>Chlamydomonadales</taxon>
        <taxon>Dunaliellaceae</taxon>
        <taxon>Dunaliella</taxon>
    </lineage>
</organism>
<reference evidence="3" key="1">
    <citation type="submission" date="2017-08" db="EMBL/GenBank/DDBJ databases">
        <authorList>
            <person name="Polle J.E."/>
            <person name="Barry K."/>
            <person name="Cushman J."/>
            <person name="Schmutz J."/>
            <person name="Tran D."/>
            <person name="Hathwaick L.T."/>
            <person name="Yim W.C."/>
            <person name="Jenkins J."/>
            <person name="Mckie-Krisberg Z.M."/>
            <person name="Prochnik S."/>
            <person name="Lindquist E."/>
            <person name="Dockter R.B."/>
            <person name="Adam C."/>
            <person name="Molina H."/>
            <person name="Bunkerborg J."/>
            <person name="Jin E."/>
            <person name="Buchheim M."/>
            <person name="Magnuson J."/>
        </authorList>
    </citation>
    <scope>NUCLEOTIDE SEQUENCE</scope>
    <source>
        <strain evidence="3">CCAP 19/18</strain>
    </source>
</reference>
<feature type="non-terminal residue" evidence="3">
    <location>
        <position position="1"/>
    </location>
</feature>
<feature type="region of interest" description="Disordered" evidence="1">
    <location>
        <begin position="97"/>
        <end position="122"/>
    </location>
</feature>
<protein>
    <recommendedName>
        <fullName evidence="2">GUN4-like domain-containing protein</fullName>
    </recommendedName>
</protein>
<dbReference type="PANTHER" id="PTHR34800">
    <property type="entry name" value="TETRAPYRROLE-BINDING PROTEIN, CHLOROPLASTIC"/>
    <property type="match status" value="1"/>
</dbReference>
<evidence type="ECO:0000313" key="4">
    <source>
        <dbReference type="Proteomes" id="UP000815325"/>
    </source>
</evidence>